<keyword evidence="2 13" id="KW-0645">Protease</keyword>
<feature type="binding site" evidence="12">
    <location>
        <position position="285"/>
    </location>
    <ligand>
        <name>Zn(2+)</name>
        <dbReference type="ChEBI" id="CHEBI:29105"/>
        <note>catalytic</note>
    </ligand>
</feature>
<feature type="transmembrane region" description="Helical" evidence="14">
    <location>
        <begin position="295"/>
        <end position="317"/>
    </location>
</feature>
<dbReference type="GO" id="GO:0046872">
    <property type="term" value="F:metal ion binding"/>
    <property type="evidence" value="ECO:0007669"/>
    <property type="project" value="UniProtKB-KW"/>
</dbReference>
<dbReference type="Pfam" id="PF01435">
    <property type="entry name" value="Peptidase_M48"/>
    <property type="match status" value="1"/>
</dbReference>
<dbReference type="CDD" id="cd07343">
    <property type="entry name" value="M48A_Zmpste24p_like"/>
    <property type="match status" value="1"/>
</dbReference>
<proteinExistence type="inferred from homology"/>
<evidence type="ECO:0000256" key="4">
    <source>
        <dbReference type="ARBA" id="ARBA00022723"/>
    </source>
</evidence>
<dbReference type="FunFam" id="3.30.2010.10:FF:000002">
    <property type="entry name" value="CAAX prenyl protease"/>
    <property type="match status" value="1"/>
</dbReference>
<evidence type="ECO:0000256" key="14">
    <source>
        <dbReference type="SAM" id="Phobius"/>
    </source>
</evidence>
<evidence type="ECO:0000256" key="9">
    <source>
        <dbReference type="ARBA" id="ARBA00023049"/>
    </source>
</evidence>
<evidence type="ECO:0000256" key="5">
    <source>
        <dbReference type="ARBA" id="ARBA00022801"/>
    </source>
</evidence>
<evidence type="ECO:0000259" key="15">
    <source>
        <dbReference type="Pfam" id="PF01435"/>
    </source>
</evidence>
<feature type="transmembrane region" description="Helical" evidence="14">
    <location>
        <begin position="153"/>
        <end position="173"/>
    </location>
</feature>
<evidence type="ECO:0000259" key="16">
    <source>
        <dbReference type="Pfam" id="PF16491"/>
    </source>
</evidence>
<dbReference type="SUPFAM" id="SSF103473">
    <property type="entry name" value="MFS general substrate transporter"/>
    <property type="match status" value="1"/>
</dbReference>
<dbReference type="InterPro" id="IPR001915">
    <property type="entry name" value="Peptidase_M48"/>
</dbReference>
<dbReference type="PANTHER" id="PTHR10120">
    <property type="entry name" value="CAAX PRENYL PROTEASE 1"/>
    <property type="match status" value="1"/>
</dbReference>
<feature type="domain" description="CAAX prenyl protease 1 N-terminal" evidence="16">
    <location>
        <begin position="39"/>
        <end position="208"/>
    </location>
</feature>
<feature type="transmembrane region" description="Helical" evidence="14">
    <location>
        <begin position="329"/>
        <end position="349"/>
    </location>
</feature>
<accession>A0A4Q7VHM5</accession>
<feature type="domain" description="Peptidase M48" evidence="15">
    <location>
        <begin position="211"/>
        <end position="414"/>
    </location>
</feature>
<feature type="transmembrane region" description="Helical" evidence="14">
    <location>
        <begin position="67"/>
        <end position="91"/>
    </location>
</feature>
<feature type="active site" evidence="11">
    <location>
        <position position="282"/>
    </location>
</feature>
<dbReference type="Pfam" id="PF16491">
    <property type="entry name" value="Peptidase_M48_N"/>
    <property type="match status" value="1"/>
</dbReference>
<evidence type="ECO:0000313" key="17">
    <source>
        <dbReference type="EMBL" id="RZT95606.1"/>
    </source>
</evidence>
<evidence type="ECO:0000256" key="13">
    <source>
        <dbReference type="RuleBase" id="RU003983"/>
    </source>
</evidence>
<keyword evidence="9 13" id="KW-0482">Metalloprotease</keyword>
<evidence type="ECO:0000256" key="7">
    <source>
        <dbReference type="ARBA" id="ARBA00022833"/>
    </source>
</evidence>
<dbReference type="Proteomes" id="UP000293562">
    <property type="component" value="Unassembled WGS sequence"/>
</dbReference>
<dbReference type="InterPro" id="IPR027057">
    <property type="entry name" value="CAXX_Prtase_1"/>
</dbReference>
<evidence type="ECO:0000256" key="6">
    <source>
        <dbReference type="ARBA" id="ARBA00022824"/>
    </source>
</evidence>
<feature type="transmembrane region" description="Helical" evidence="14">
    <location>
        <begin position="6"/>
        <end position="25"/>
    </location>
</feature>
<evidence type="ECO:0000313" key="18">
    <source>
        <dbReference type="Proteomes" id="UP000293562"/>
    </source>
</evidence>
<evidence type="ECO:0000256" key="2">
    <source>
        <dbReference type="ARBA" id="ARBA00022670"/>
    </source>
</evidence>
<dbReference type="AlphaFoldDB" id="A0A4Q7VHM5"/>
<evidence type="ECO:0000256" key="11">
    <source>
        <dbReference type="PIRSR" id="PIRSR627057-1"/>
    </source>
</evidence>
<dbReference type="GO" id="GO:0071586">
    <property type="term" value="P:CAAX-box protein processing"/>
    <property type="evidence" value="ECO:0007669"/>
    <property type="project" value="InterPro"/>
</dbReference>
<protein>
    <submittedName>
        <fullName evidence="17">STE24 endopeptidase</fullName>
    </submittedName>
</protein>
<evidence type="ECO:0000256" key="12">
    <source>
        <dbReference type="PIRSR" id="PIRSR627057-2"/>
    </source>
</evidence>
<keyword evidence="6" id="KW-0256">Endoplasmic reticulum</keyword>
<evidence type="ECO:0000256" key="3">
    <source>
        <dbReference type="ARBA" id="ARBA00022692"/>
    </source>
</evidence>
<comment type="cofactor">
    <cofactor evidence="12 13">
        <name>Zn(2+)</name>
        <dbReference type="ChEBI" id="CHEBI:29105"/>
    </cofactor>
    <text evidence="12 13">Binds 1 zinc ion per subunit.</text>
</comment>
<feature type="transmembrane region" description="Helical" evidence="14">
    <location>
        <begin position="179"/>
        <end position="203"/>
    </location>
</feature>
<evidence type="ECO:0000256" key="8">
    <source>
        <dbReference type="ARBA" id="ARBA00022989"/>
    </source>
</evidence>
<dbReference type="InterPro" id="IPR036259">
    <property type="entry name" value="MFS_trans_sf"/>
</dbReference>
<feature type="binding site" evidence="12">
    <location>
        <position position="281"/>
    </location>
    <ligand>
        <name>Zn(2+)</name>
        <dbReference type="ChEBI" id="CHEBI:29105"/>
        <note>catalytic</note>
    </ligand>
</feature>
<feature type="binding site" evidence="12">
    <location>
        <position position="359"/>
    </location>
    <ligand>
        <name>Zn(2+)</name>
        <dbReference type="ChEBI" id="CHEBI:29105"/>
        <note>catalytic</note>
    </ligand>
</feature>
<comment type="subcellular location">
    <subcellularLocation>
        <location evidence="1">Endoplasmic reticulum membrane</location>
        <topology evidence="1">Multi-pass membrane protein</topology>
    </subcellularLocation>
</comment>
<sequence>MITSSMSTDLILTLIILILSLDFLLERTLDILNRENWSATIPKELEGIYDEEKYAQSQAYEKDKNRIGLLSSILGFVITILMIVCGGFAWVDDFVRQYFSNPIALALSFFAIIMLGSSLISLPFSYYSTFVIEEKYGFNRSTLKTFVLDKIKGALLTAILGGGILALIIWIYTLTTVNFWWMAWALIALVMIFMSMFYSSLIVPLFNKQSPLEEGELNMAISKLAKEVGFKLDNIYVMDGSKRSSKGNAYFSGLGSRKRIVLFDTLIDELSTKEIVAVLAHEIGHYKKKHTLSSIILSLLQTGVMFYIFSLLIGNASLSGALGAENHSFHLGLIAFGILYSPISTFLGLGMNVLSRKNEYEADAFAAEHHSAEALGSGLKKLSVSSLSNLTPHPAYVFFHYSHPTLLQRLKALKR</sequence>
<dbReference type="GO" id="GO:0004222">
    <property type="term" value="F:metalloendopeptidase activity"/>
    <property type="evidence" value="ECO:0007669"/>
    <property type="project" value="InterPro"/>
</dbReference>
<feature type="active site" description="Proton donor" evidence="11">
    <location>
        <position position="363"/>
    </location>
</feature>
<gene>
    <name evidence="17" type="ORF">EV201_0230</name>
</gene>
<evidence type="ECO:0000256" key="10">
    <source>
        <dbReference type="ARBA" id="ARBA00023136"/>
    </source>
</evidence>
<comment type="similarity">
    <text evidence="13">Belongs to the peptidase M48 family.</text>
</comment>
<keyword evidence="18" id="KW-1185">Reference proteome</keyword>
<organism evidence="17 18">
    <name type="scientific">Ancylomarina subtilis</name>
    <dbReference type="NCBI Taxonomy" id="1639035"/>
    <lineage>
        <taxon>Bacteria</taxon>
        <taxon>Pseudomonadati</taxon>
        <taxon>Bacteroidota</taxon>
        <taxon>Bacteroidia</taxon>
        <taxon>Marinilabiliales</taxon>
        <taxon>Marinifilaceae</taxon>
        <taxon>Ancylomarina</taxon>
    </lineage>
</organism>
<keyword evidence="8 14" id="KW-1133">Transmembrane helix</keyword>
<comment type="caution">
    <text evidence="17">The sequence shown here is derived from an EMBL/GenBank/DDBJ whole genome shotgun (WGS) entry which is preliminary data.</text>
</comment>
<dbReference type="InterPro" id="IPR032456">
    <property type="entry name" value="Peptidase_M48_N"/>
</dbReference>
<reference evidence="17 18" key="1">
    <citation type="submission" date="2019-02" db="EMBL/GenBank/DDBJ databases">
        <title>Genomic Encyclopedia of Type Strains, Phase IV (KMG-IV): sequencing the most valuable type-strain genomes for metagenomic binning, comparative biology and taxonomic classification.</title>
        <authorList>
            <person name="Goeker M."/>
        </authorList>
    </citation>
    <scope>NUCLEOTIDE SEQUENCE [LARGE SCALE GENOMIC DNA]</scope>
    <source>
        <strain evidence="17 18">DSM 28825</strain>
    </source>
</reference>
<dbReference type="EMBL" id="SHKN01000001">
    <property type="protein sequence ID" value="RZT95606.1"/>
    <property type="molecule type" value="Genomic_DNA"/>
</dbReference>
<keyword evidence="4 12" id="KW-0479">Metal-binding</keyword>
<keyword evidence="10 14" id="KW-0472">Membrane</keyword>
<dbReference type="Gene3D" id="3.30.2010.10">
    <property type="entry name" value="Metalloproteases ('zincins'), catalytic domain"/>
    <property type="match status" value="1"/>
</dbReference>
<keyword evidence="7 12" id="KW-0862">Zinc</keyword>
<name>A0A4Q7VHM5_9BACT</name>
<evidence type="ECO:0000256" key="1">
    <source>
        <dbReference type="ARBA" id="ARBA00004477"/>
    </source>
</evidence>
<keyword evidence="3 14" id="KW-0812">Transmembrane</keyword>
<feature type="transmembrane region" description="Helical" evidence="14">
    <location>
        <begin position="103"/>
        <end position="132"/>
    </location>
</feature>
<dbReference type="RefSeq" id="WP_242610439.1">
    <property type="nucleotide sequence ID" value="NZ_SHKN01000001.1"/>
</dbReference>
<keyword evidence="5 13" id="KW-0378">Hydrolase</keyword>